<dbReference type="AlphaFoldDB" id="A0A0C2WUX4"/>
<sequence>MPTCSNFSLGSDVRWASGYLPRLFQSFNKPISATGISNHNFPWQTLAPSVVEVARFHQSSVGTTWYSNDMTLSVFRNL</sequence>
<dbReference type="EMBL" id="KN818296">
    <property type="protein sequence ID" value="KIL60591.1"/>
    <property type="molecule type" value="Genomic_DNA"/>
</dbReference>
<name>A0A0C2WUX4_AMAMK</name>
<reference evidence="1 2" key="1">
    <citation type="submission" date="2014-04" db="EMBL/GenBank/DDBJ databases">
        <title>Evolutionary Origins and Diversification of the Mycorrhizal Mutualists.</title>
        <authorList>
            <consortium name="DOE Joint Genome Institute"/>
            <consortium name="Mycorrhizal Genomics Consortium"/>
            <person name="Kohler A."/>
            <person name="Kuo A."/>
            <person name="Nagy L.G."/>
            <person name="Floudas D."/>
            <person name="Copeland A."/>
            <person name="Barry K.W."/>
            <person name="Cichocki N."/>
            <person name="Veneault-Fourrey C."/>
            <person name="LaButti K."/>
            <person name="Lindquist E.A."/>
            <person name="Lipzen A."/>
            <person name="Lundell T."/>
            <person name="Morin E."/>
            <person name="Murat C."/>
            <person name="Riley R."/>
            <person name="Ohm R."/>
            <person name="Sun H."/>
            <person name="Tunlid A."/>
            <person name="Henrissat B."/>
            <person name="Grigoriev I.V."/>
            <person name="Hibbett D.S."/>
            <person name="Martin F."/>
        </authorList>
    </citation>
    <scope>NUCLEOTIDE SEQUENCE [LARGE SCALE GENOMIC DNA]</scope>
    <source>
        <strain evidence="1 2">Koide BX008</strain>
    </source>
</reference>
<organism evidence="1 2">
    <name type="scientific">Amanita muscaria (strain Koide BX008)</name>
    <dbReference type="NCBI Taxonomy" id="946122"/>
    <lineage>
        <taxon>Eukaryota</taxon>
        <taxon>Fungi</taxon>
        <taxon>Dikarya</taxon>
        <taxon>Basidiomycota</taxon>
        <taxon>Agaricomycotina</taxon>
        <taxon>Agaricomycetes</taxon>
        <taxon>Agaricomycetidae</taxon>
        <taxon>Agaricales</taxon>
        <taxon>Pluteineae</taxon>
        <taxon>Amanitaceae</taxon>
        <taxon>Amanita</taxon>
    </lineage>
</organism>
<dbReference type="HOGENOM" id="CLU_2621538_0_0_1"/>
<keyword evidence="2" id="KW-1185">Reference proteome</keyword>
<evidence type="ECO:0000313" key="1">
    <source>
        <dbReference type="EMBL" id="KIL60591.1"/>
    </source>
</evidence>
<accession>A0A0C2WUX4</accession>
<evidence type="ECO:0000313" key="2">
    <source>
        <dbReference type="Proteomes" id="UP000054549"/>
    </source>
</evidence>
<dbReference type="Proteomes" id="UP000054549">
    <property type="component" value="Unassembled WGS sequence"/>
</dbReference>
<gene>
    <name evidence="1" type="ORF">M378DRAFT_914454</name>
</gene>
<dbReference type="InParanoid" id="A0A0C2WUX4"/>
<proteinExistence type="predicted"/>
<protein>
    <submittedName>
        <fullName evidence="1">Uncharacterized protein</fullName>
    </submittedName>
</protein>